<feature type="compositionally biased region" description="Polar residues" evidence="2">
    <location>
        <begin position="678"/>
        <end position="695"/>
    </location>
</feature>
<gene>
    <name evidence="5 7 8" type="ORF">SRAE_1000242300</name>
</gene>
<dbReference type="GeneID" id="36376533"/>
<dbReference type="ESTHER" id="strrb-a0a090l7s3">
    <property type="family name" value="Neuroligin"/>
</dbReference>
<feature type="compositionally biased region" description="Polar residues" evidence="2">
    <location>
        <begin position="748"/>
        <end position="766"/>
    </location>
</feature>
<dbReference type="eggNOG" id="KOG1516">
    <property type="taxonomic scope" value="Eukaryota"/>
</dbReference>
<dbReference type="InterPro" id="IPR051093">
    <property type="entry name" value="Neuroligin/BSAL"/>
</dbReference>
<evidence type="ECO:0000313" key="5">
    <source>
        <dbReference type="EMBL" id="CEF64168.1"/>
    </source>
</evidence>
<dbReference type="WormBase" id="SRAE_1000242300">
    <property type="protein sequence ID" value="SRP08902"/>
    <property type="gene ID" value="WBGene00259038"/>
</dbReference>
<organism evidence="5">
    <name type="scientific">Strongyloides ratti</name>
    <name type="common">Parasitic roundworm</name>
    <dbReference type="NCBI Taxonomy" id="34506"/>
    <lineage>
        <taxon>Eukaryota</taxon>
        <taxon>Metazoa</taxon>
        <taxon>Ecdysozoa</taxon>
        <taxon>Nematoda</taxon>
        <taxon>Chromadorea</taxon>
        <taxon>Rhabditida</taxon>
        <taxon>Tylenchina</taxon>
        <taxon>Panagrolaimomorpha</taxon>
        <taxon>Strongyloidoidea</taxon>
        <taxon>Strongyloididae</taxon>
        <taxon>Strongyloides</taxon>
    </lineage>
</organism>
<dbReference type="EMBL" id="LN609528">
    <property type="protein sequence ID" value="CEF64168.1"/>
    <property type="molecule type" value="Genomic_DNA"/>
</dbReference>
<feature type="transmembrane region" description="Helical" evidence="3">
    <location>
        <begin position="712"/>
        <end position="734"/>
    </location>
</feature>
<dbReference type="AlphaFoldDB" id="A0A090L7S3"/>
<reference evidence="7" key="2">
    <citation type="submission" date="2020-12" db="UniProtKB">
        <authorList>
            <consortium name="WormBaseParasite"/>
        </authorList>
    </citation>
    <scope>IDENTIFICATION</scope>
</reference>
<dbReference type="InterPro" id="IPR002018">
    <property type="entry name" value="CarbesteraseB"/>
</dbReference>
<dbReference type="SUPFAM" id="SSF53474">
    <property type="entry name" value="alpha/beta-Hydrolases"/>
    <property type="match status" value="1"/>
</dbReference>
<dbReference type="InterPro" id="IPR029058">
    <property type="entry name" value="AB_hydrolase_fold"/>
</dbReference>
<dbReference type="eggNOG" id="KOG1180">
    <property type="taxonomic scope" value="Eukaryota"/>
</dbReference>
<dbReference type="STRING" id="34506.A0A090L7S3"/>
<comment type="similarity">
    <text evidence="1">Belongs to the type-B carboxylesterase/lipase family.</text>
</comment>
<dbReference type="WBParaSite" id="SRAE_1000242300.1">
    <property type="protein sequence ID" value="SRAE_1000242300.1"/>
    <property type="gene ID" value="WBGene00259038"/>
</dbReference>
<dbReference type="GO" id="GO:0030424">
    <property type="term" value="C:axon"/>
    <property type="evidence" value="ECO:0007669"/>
    <property type="project" value="EnsemblMetazoa"/>
</dbReference>
<dbReference type="GO" id="GO:0005886">
    <property type="term" value="C:plasma membrane"/>
    <property type="evidence" value="ECO:0007669"/>
    <property type="project" value="GOC"/>
</dbReference>
<evidence type="ECO:0000256" key="2">
    <source>
        <dbReference type="SAM" id="MobiDB-lite"/>
    </source>
</evidence>
<evidence type="ECO:0000313" key="6">
    <source>
        <dbReference type="Proteomes" id="UP000035682"/>
    </source>
</evidence>
<reference evidence="5 6" key="1">
    <citation type="submission" date="2014-09" db="EMBL/GenBank/DDBJ databases">
        <authorList>
            <person name="Martin A.A."/>
        </authorList>
    </citation>
    <scope>NUCLEOTIDE SEQUENCE</scope>
    <source>
        <strain evidence="6">ED321</strain>
        <strain evidence="5">ED321 Heterogonic</strain>
    </source>
</reference>
<accession>A0A090L7S3</accession>
<dbReference type="PANTHER" id="PTHR43903">
    <property type="entry name" value="NEUROLIGIN"/>
    <property type="match status" value="1"/>
</dbReference>
<evidence type="ECO:0000256" key="3">
    <source>
        <dbReference type="SAM" id="Phobius"/>
    </source>
</evidence>
<feature type="region of interest" description="Disordered" evidence="2">
    <location>
        <begin position="741"/>
        <end position="766"/>
    </location>
</feature>
<proteinExistence type="inferred from homology"/>
<dbReference type="Pfam" id="PF00135">
    <property type="entry name" value="COesterase"/>
    <property type="match status" value="1"/>
</dbReference>
<keyword evidence="3" id="KW-0812">Transmembrane</keyword>
<dbReference type="Proteomes" id="UP000035682">
    <property type="component" value="Unplaced"/>
</dbReference>
<evidence type="ECO:0000256" key="1">
    <source>
        <dbReference type="ARBA" id="ARBA00005964"/>
    </source>
</evidence>
<dbReference type="Gene3D" id="3.40.50.1820">
    <property type="entry name" value="alpha/beta hydrolase"/>
    <property type="match status" value="1"/>
</dbReference>
<feature type="region of interest" description="Disordered" evidence="2">
    <location>
        <begin position="678"/>
        <end position="699"/>
    </location>
</feature>
<evidence type="ECO:0000313" key="8">
    <source>
        <dbReference type="WormBase" id="SRAE_1000242300"/>
    </source>
</evidence>
<dbReference type="OMA" id="DHIPYIL"/>
<dbReference type="GO" id="GO:0030425">
    <property type="term" value="C:dendrite"/>
    <property type="evidence" value="ECO:0007669"/>
    <property type="project" value="EnsemblMetazoa"/>
</dbReference>
<dbReference type="CTD" id="36376533"/>
<name>A0A090L7S3_STRRB</name>
<keyword evidence="3" id="KW-1133">Transmembrane helix</keyword>
<dbReference type="GO" id="GO:0097112">
    <property type="term" value="P:gamma-aminobutyric acid receptor clustering"/>
    <property type="evidence" value="ECO:0007669"/>
    <property type="project" value="EnsemblMetazoa"/>
</dbReference>
<evidence type="ECO:0000313" key="7">
    <source>
        <dbReference type="WBParaSite" id="SRAE_1000242300.1"/>
    </source>
</evidence>
<protein>
    <submittedName>
        <fullName evidence="5 7">Carboxylesterase, type B domain-containing protein</fullName>
    </submittedName>
</protein>
<keyword evidence="6" id="KW-1185">Reference proteome</keyword>
<dbReference type="GO" id="GO:0045202">
    <property type="term" value="C:synapse"/>
    <property type="evidence" value="ECO:0007669"/>
    <property type="project" value="EnsemblMetazoa"/>
</dbReference>
<feature type="domain" description="Carboxylesterase type B" evidence="4">
    <location>
        <begin position="31"/>
        <end position="609"/>
    </location>
</feature>
<keyword evidence="3" id="KW-0472">Membrane</keyword>
<evidence type="ECO:0000259" key="4">
    <source>
        <dbReference type="Pfam" id="PF00135"/>
    </source>
</evidence>
<dbReference type="OrthoDB" id="3200163at2759"/>
<sequence>MKKINQNSLLLIFFINIVLLLKISNSLNLKKRVQTSFGVLRGETILPEGEDLPAVTQYLGVPYGVSPTGQNRFNFAISAAKWIHMPKDAFKISSVCMQTKLPATSESEAFKKMSSQKFDHVHRLLLYLKPQSEDCLYMNFYIPEKIDRHDNEKELIPAMLIIHGDDYNWNSGNPYNGSLLAAYSQIAVITLNYRLGPFGFLGRCEISSCTGNAGLSDLVAALKMLSKILPSFGVNPDSITLMGWGSGASLISLLMASPITLPKSRLFHRAILLDGTALQPGAIQENPQEYFFKLAEEMGCIGKEKDITKLGEFKKDIRTILRCLQEHTAENVTEAATKLEVPTFLNSFAPIIDGQIVPNHPKISFSPQFGSLFREVDVMIGTVNYPAHSMLPNDDLLHGFDNVKRNKILRTLVRNLYSYHRKEIFDAIVHEYTPWDNPNKHPKQVRNEILSSLGDVFFTAPLIETARMHSTDEQPRTGATYFFLFSYETKAWTKEYATNGIRGSLSGDHIPYILGYPLIDKKNEKTIYSGFSNEDKNIAKIMMNYIGNFVKSGDPTKPKSFNRDSSIEMRFENIIWPQFNQANREAYLEITADQPRIKNYYRNNYVGFWSEFIPQLVNSGKDSNIPEEHGFLQDYFNKNSFFGNVRHYGNYRNEPFPPPPMPPIPIPLEILNNLSNQQKMNESSSNMETSTQPPTVVNVNSNSEEYSKYSSILSLIVVVGCGMLVLNVCFCLGLKRQYDKHQKPNKSPLASYQRYNSSHHSQSGNDMLGYIQNSPVRRFTLLPPPPCDKTTISNSDIIKNKINASYNKQRHSVPVNLMTCKVENNLNIDKNFHLNKNYMKKESDDILTKPEKMFSIISDLDTSSINSRKTTVEKLFDPTTRTSLTTSNIDKEPLLSSTNKQQINTFLRPGVSPTCPKHGRPAAVAMELGNVNVSNNNSALRYNSTGNHNSQLSEVLSLSCHNNCYSYGDNDKIHEKWCEKHNLPLSGVCNIDNLEECISGYIEIDNKTIYFQTCKNMTPVNFDFSKDGNCTEYSNYEEDNILYFPLKNATRKGMKFRACKCLTNMCNIES</sequence>
<dbReference type="RefSeq" id="XP_024503369.1">
    <property type="nucleotide sequence ID" value="XM_024649498.1"/>
</dbReference>